<keyword evidence="1" id="KW-1133">Transmembrane helix</keyword>
<dbReference type="RefSeq" id="WP_188635124.1">
    <property type="nucleotide sequence ID" value="NZ_BMNN01000001.1"/>
</dbReference>
<keyword evidence="1" id="KW-0472">Membrane</keyword>
<dbReference type="EMBL" id="BMNN01000001">
    <property type="protein sequence ID" value="GGI92535.1"/>
    <property type="molecule type" value="Genomic_DNA"/>
</dbReference>
<gene>
    <name evidence="2" type="ORF">GCM10009083_06350</name>
</gene>
<keyword evidence="1" id="KW-0812">Transmembrane</keyword>
<accession>A0ABQ2CMA8</accession>
<dbReference type="Proteomes" id="UP000633263">
    <property type="component" value="Unassembled WGS sequence"/>
</dbReference>
<proteinExistence type="predicted"/>
<feature type="transmembrane region" description="Helical" evidence="1">
    <location>
        <begin position="23"/>
        <end position="39"/>
    </location>
</feature>
<evidence type="ECO:0000313" key="2">
    <source>
        <dbReference type="EMBL" id="GGI92535.1"/>
    </source>
</evidence>
<keyword evidence="3" id="KW-1185">Reference proteome</keyword>
<protein>
    <recommendedName>
        <fullName evidence="4">DUF1190 domain-containing protein</fullName>
    </recommendedName>
</protein>
<sequence>MVSTQAVGAALEARTRRQKRSQVVGLVLMGVTPLVVLGIDPLHSEVRVFSGVVDCQHHLPNAAAYCAELDSEAASRHLSMAPRYSTREQCEADFAHVAASHDCRKGWCAAASLSVCERTEDNQFRPAYNGFLVEQPTLDDARRGSRPSAASLSEQELQPAYGMSQDVLHGGYYPYSYIPFHSHFVTANAQYLAPRGHRESLTLRRSQLAPGAAHAGPIQRGGFGATARQTMQAAAS</sequence>
<evidence type="ECO:0000313" key="3">
    <source>
        <dbReference type="Proteomes" id="UP000633263"/>
    </source>
</evidence>
<comment type="caution">
    <text evidence="2">The sequence shown here is derived from an EMBL/GenBank/DDBJ whole genome shotgun (WGS) entry which is preliminary data.</text>
</comment>
<reference evidence="3" key="1">
    <citation type="journal article" date="2019" name="Int. J. Syst. Evol. Microbiol.">
        <title>The Global Catalogue of Microorganisms (GCM) 10K type strain sequencing project: providing services to taxonomists for standard genome sequencing and annotation.</title>
        <authorList>
            <consortium name="The Broad Institute Genomics Platform"/>
            <consortium name="The Broad Institute Genome Sequencing Center for Infectious Disease"/>
            <person name="Wu L."/>
            <person name="Ma J."/>
        </authorList>
    </citation>
    <scope>NUCLEOTIDE SEQUENCE [LARGE SCALE GENOMIC DNA]</scope>
    <source>
        <strain evidence="3">JCM 11590</strain>
    </source>
</reference>
<dbReference type="Pfam" id="PF06693">
    <property type="entry name" value="DUF1190"/>
    <property type="match status" value="1"/>
</dbReference>
<evidence type="ECO:0008006" key="4">
    <source>
        <dbReference type="Google" id="ProtNLM"/>
    </source>
</evidence>
<evidence type="ECO:0000256" key="1">
    <source>
        <dbReference type="SAM" id="Phobius"/>
    </source>
</evidence>
<dbReference type="InterPro" id="IPR009576">
    <property type="entry name" value="Biofilm_formation_YgiB"/>
</dbReference>
<organism evidence="2 3">
    <name type="scientific">Halopseudomonas pertucinogena</name>
    <dbReference type="NCBI Taxonomy" id="86175"/>
    <lineage>
        <taxon>Bacteria</taxon>
        <taxon>Pseudomonadati</taxon>
        <taxon>Pseudomonadota</taxon>
        <taxon>Gammaproteobacteria</taxon>
        <taxon>Pseudomonadales</taxon>
        <taxon>Pseudomonadaceae</taxon>
        <taxon>Halopseudomonas</taxon>
    </lineage>
</organism>
<name>A0ABQ2CMA8_9GAMM</name>